<dbReference type="Proteomes" id="UP000584867">
    <property type="component" value="Unassembled WGS sequence"/>
</dbReference>
<dbReference type="Pfam" id="PF13683">
    <property type="entry name" value="rve_3"/>
    <property type="match status" value="1"/>
</dbReference>
<proteinExistence type="predicted"/>
<sequence length="417" mass="48039">MPWRESGVLEERTRFVVEYESGEWTMAELCRHYGIARKTGYKILTRWQERGAKGLADQSQAPLHHPNQTAEGLQQQVLELRRAHMSWGPRKLRGWLMTHRPQQQWPAASTIGELLKREGLAHPRRQRRRTPPHTQPFAHADGSNQVWCVDFKGWFRTRDGDRIDPFTMTDAYSRYLLRCQTVAKTDTAAVTSLCEAAFREYGLPHAIRSDNGAPFASCAIAGLSRLALYWMKLGIVPERIQPGHPEQNGRHERMHRTLKAETASPAEANRRRQQQAFDRFREEYNQQRPHEALGQRPPGTVYTPSPRPYPERLPNPEYDSGLLVRSVYPHGQFFWKGHNVFLSKVLAGERIGLEQIDERYWCVYFAAFPIAYFDAATLDVGNLPDPQQDDGNLEIPKYRNSQIPTAPPLLDKTENHV</sequence>
<dbReference type="SUPFAM" id="SSF53098">
    <property type="entry name" value="Ribonuclease H-like"/>
    <property type="match status" value="1"/>
</dbReference>
<dbReference type="PANTHER" id="PTHR47515">
    <property type="entry name" value="LOW CALCIUM RESPONSE LOCUS PROTEIN T"/>
    <property type="match status" value="1"/>
</dbReference>
<comment type="caution">
    <text evidence="3">The sequence shown here is derived from an EMBL/GenBank/DDBJ whole genome shotgun (WGS) entry which is preliminary data.</text>
</comment>
<dbReference type="SUPFAM" id="SSF46689">
    <property type="entry name" value="Homeodomain-like"/>
    <property type="match status" value="1"/>
</dbReference>
<dbReference type="EMBL" id="JACHIO010000001">
    <property type="protein sequence ID" value="MBB5061717.1"/>
    <property type="molecule type" value="Genomic_DNA"/>
</dbReference>
<feature type="compositionally biased region" description="Basic and acidic residues" evidence="1">
    <location>
        <begin position="284"/>
        <end position="293"/>
    </location>
</feature>
<gene>
    <name evidence="3" type="ORF">HDF15_000042</name>
</gene>
<reference evidence="3 4" key="1">
    <citation type="submission" date="2020-08" db="EMBL/GenBank/DDBJ databases">
        <title>Genomic Encyclopedia of Type Strains, Phase IV (KMG-V): Genome sequencing to study the core and pangenomes of soil and plant-associated prokaryotes.</title>
        <authorList>
            <person name="Whitman W."/>
        </authorList>
    </citation>
    <scope>NUCLEOTIDE SEQUENCE [LARGE SCALE GENOMIC DNA]</scope>
    <source>
        <strain evidence="3 4">X5P3</strain>
    </source>
</reference>
<dbReference type="InterPro" id="IPR012337">
    <property type="entry name" value="RNaseH-like_sf"/>
</dbReference>
<evidence type="ECO:0000256" key="1">
    <source>
        <dbReference type="SAM" id="MobiDB-lite"/>
    </source>
</evidence>
<dbReference type="PROSITE" id="PS50994">
    <property type="entry name" value="INTEGRASE"/>
    <property type="match status" value="1"/>
</dbReference>
<organism evidence="3 4">
    <name type="scientific">Granulicella mallensis</name>
    <dbReference type="NCBI Taxonomy" id="940614"/>
    <lineage>
        <taxon>Bacteria</taxon>
        <taxon>Pseudomonadati</taxon>
        <taxon>Acidobacteriota</taxon>
        <taxon>Terriglobia</taxon>
        <taxon>Terriglobales</taxon>
        <taxon>Acidobacteriaceae</taxon>
        <taxon>Granulicella</taxon>
    </lineage>
</organism>
<evidence type="ECO:0000313" key="3">
    <source>
        <dbReference type="EMBL" id="MBB5061717.1"/>
    </source>
</evidence>
<evidence type="ECO:0000313" key="4">
    <source>
        <dbReference type="Proteomes" id="UP000584867"/>
    </source>
</evidence>
<dbReference type="Pfam" id="PF13565">
    <property type="entry name" value="HTH_32"/>
    <property type="match status" value="1"/>
</dbReference>
<protein>
    <submittedName>
        <fullName evidence="3">Transposase InsO family protein</fullName>
    </submittedName>
</protein>
<dbReference type="AlphaFoldDB" id="A0A7W7ZKS8"/>
<dbReference type="InterPro" id="IPR009057">
    <property type="entry name" value="Homeodomain-like_sf"/>
</dbReference>
<name>A0A7W7ZKS8_9BACT</name>
<evidence type="ECO:0000259" key="2">
    <source>
        <dbReference type="PROSITE" id="PS50994"/>
    </source>
</evidence>
<dbReference type="PANTHER" id="PTHR47515:SF2">
    <property type="entry name" value="INTEGRASE CORE DOMAIN PROTEIN"/>
    <property type="match status" value="1"/>
</dbReference>
<feature type="domain" description="Integrase catalytic" evidence="2">
    <location>
        <begin position="132"/>
        <end position="305"/>
    </location>
</feature>
<dbReference type="InterPro" id="IPR001584">
    <property type="entry name" value="Integrase_cat-core"/>
</dbReference>
<dbReference type="GO" id="GO:0015074">
    <property type="term" value="P:DNA integration"/>
    <property type="evidence" value="ECO:0007669"/>
    <property type="project" value="InterPro"/>
</dbReference>
<accession>A0A7W7ZKS8</accession>
<dbReference type="GO" id="GO:0003676">
    <property type="term" value="F:nucleic acid binding"/>
    <property type="evidence" value="ECO:0007669"/>
    <property type="project" value="InterPro"/>
</dbReference>
<dbReference type="InterPro" id="IPR036397">
    <property type="entry name" value="RNaseH_sf"/>
</dbReference>
<feature type="region of interest" description="Disordered" evidence="1">
    <location>
        <begin position="383"/>
        <end position="417"/>
    </location>
</feature>
<feature type="region of interest" description="Disordered" evidence="1">
    <location>
        <begin position="284"/>
        <end position="311"/>
    </location>
</feature>
<dbReference type="Gene3D" id="3.30.420.10">
    <property type="entry name" value="Ribonuclease H-like superfamily/Ribonuclease H"/>
    <property type="match status" value="1"/>
</dbReference>